<evidence type="ECO:0000256" key="13">
    <source>
        <dbReference type="PIRSR" id="PIRSR605493-1"/>
    </source>
</evidence>
<keyword evidence="13" id="KW-0460">Magnesium</keyword>
<reference evidence="14 15" key="1">
    <citation type="journal article" date="2009" name="Int. J. Syst. Evol. Microbiol.">
        <title>Paenibacillus contaminans sp. nov., isolated from a contaminated laboratory plate.</title>
        <authorList>
            <person name="Chou J.H."/>
            <person name="Lee J.H."/>
            <person name="Lin M.C."/>
            <person name="Chang P.S."/>
            <person name="Arun A.B."/>
            <person name="Young C.C."/>
            <person name="Chen W.M."/>
        </authorList>
    </citation>
    <scope>NUCLEOTIDE SEQUENCE [LARGE SCALE GENOMIC DNA]</scope>
    <source>
        <strain evidence="14 15">CKOBP-6</strain>
    </source>
</reference>
<evidence type="ECO:0000256" key="9">
    <source>
        <dbReference type="ARBA" id="ARBA00029596"/>
    </source>
</evidence>
<feature type="binding site" evidence="13">
    <location>
        <position position="130"/>
    </location>
    <ligand>
        <name>substrate</name>
    </ligand>
</feature>
<gene>
    <name evidence="14" type="ORF">DQG23_27875</name>
</gene>
<accession>A0A329M9J8</accession>
<evidence type="ECO:0000256" key="12">
    <source>
        <dbReference type="ARBA" id="ARBA00047973"/>
    </source>
</evidence>
<dbReference type="PANTHER" id="PTHR33254:SF4">
    <property type="entry name" value="4-HYDROXY-4-METHYL-2-OXOGLUTARATE ALDOLASE 3-RELATED"/>
    <property type="match status" value="1"/>
</dbReference>
<organism evidence="14 15">
    <name type="scientific">Paenibacillus contaminans</name>
    <dbReference type="NCBI Taxonomy" id="450362"/>
    <lineage>
        <taxon>Bacteria</taxon>
        <taxon>Bacillati</taxon>
        <taxon>Bacillota</taxon>
        <taxon>Bacilli</taxon>
        <taxon>Bacillales</taxon>
        <taxon>Paenibacillaceae</taxon>
        <taxon>Paenibacillus</taxon>
    </lineage>
</organism>
<dbReference type="GO" id="GO:0046872">
    <property type="term" value="F:metal ion binding"/>
    <property type="evidence" value="ECO:0007669"/>
    <property type="project" value="UniProtKB-KW"/>
</dbReference>
<dbReference type="RefSeq" id="WP_113034321.1">
    <property type="nucleotide sequence ID" value="NZ_QMFB01000020.1"/>
</dbReference>
<evidence type="ECO:0000313" key="15">
    <source>
        <dbReference type="Proteomes" id="UP000250369"/>
    </source>
</evidence>
<comment type="similarity">
    <text evidence="3">Belongs to the class II aldolase/RraA-like family.</text>
</comment>
<dbReference type="EC" id="4.1.1.112" evidence="6"/>
<dbReference type="InterPro" id="IPR036704">
    <property type="entry name" value="RraA/RraA-like_sf"/>
</dbReference>
<comment type="cofactor">
    <cofactor evidence="13">
        <name>Mg(2+)</name>
        <dbReference type="ChEBI" id="CHEBI:18420"/>
    </cofactor>
</comment>
<name>A0A329M9J8_9BACL</name>
<dbReference type="EC" id="4.1.3.17" evidence="5"/>
<dbReference type="OrthoDB" id="9784786at2"/>
<comment type="function">
    <text evidence="8">Catalyzes the aldol cleavage of 4-hydroxy-4-methyl-2-oxoglutarate (HMG) into 2 molecules of pyruvate. Also contains a secondary oxaloacetate (OAA) decarboxylase activity due to the common pyruvate enolate transition state formed following C-C bond cleavage in the retro-aldol and decarboxylation reactions.</text>
</comment>
<dbReference type="Pfam" id="PF03737">
    <property type="entry name" value="RraA-like"/>
    <property type="match status" value="1"/>
</dbReference>
<dbReference type="InterPro" id="IPR005493">
    <property type="entry name" value="RraA/RraA-like"/>
</dbReference>
<dbReference type="Proteomes" id="UP000250369">
    <property type="component" value="Unassembled WGS sequence"/>
</dbReference>
<comment type="caution">
    <text evidence="14">The sequence shown here is derived from an EMBL/GenBank/DDBJ whole genome shotgun (WGS) entry which is preliminary data.</text>
</comment>
<evidence type="ECO:0000256" key="6">
    <source>
        <dbReference type="ARBA" id="ARBA00012947"/>
    </source>
</evidence>
<evidence type="ECO:0000256" key="3">
    <source>
        <dbReference type="ARBA" id="ARBA00008621"/>
    </source>
</evidence>
<comment type="cofactor">
    <cofactor evidence="2">
        <name>a divalent metal cation</name>
        <dbReference type="ChEBI" id="CHEBI:60240"/>
    </cofactor>
</comment>
<comment type="catalytic activity">
    <reaction evidence="1">
        <text>4-hydroxy-4-methyl-2-oxoglutarate = 2 pyruvate</text>
        <dbReference type="Rhea" id="RHEA:22748"/>
        <dbReference type="ChEBI" id="CHEBI:15361"/>
        <dbReference type="ChEBI" id="CHEBI:58276"/>
        <dbReference type="EC" id="4.1.3.17"/>
    </reaction>
</comment>
<feature type="binding site" evidence="13">
    <location>
        <begin position="108"/>
        <end position="111"/>
    </location>
    <ligand>
        <name>substrate</name>
    </ligand>
</feature>
<evidence type="ECO:0000256" key="7">
    <source>
        <dbReference type="ARBA" id="ARBA00016549"/>
    </source>
</evidence>
<comment type="catalytic activity">
    <reaction evidence="12">
        <text>oxaloacetate + H(+) = pyruvate + CO2</text>
        <dbReference type="Rhea" id="RHEA:15641"/>
        <dbReference type="ChEBI" id="CHEBI:15361"/>
        <dbReference type="ChEBI" id="CHEBI:15378"/>
        <dbReference type="ChEBI" id="CHEBI:16452"/>
        <dbReference type="ChEBI" id="CHEBI:16526"/>
        <dbReference type="EC" id="4.1.1.112"/>
    </reaction>
</comment>
<evidence type="ECO:0000256" key="11">
    <source>
        <dbReference type="ARBA" id="ARBA00032305"/>
    </source>
</evidence>
<proteinExistence type="inferred from homology"/>
<evidence type="ECO:0000256" key="10">
    <source>
        <dbReference type="ARBA" id="ARBA00030169"/>
    </source>
</evidence>
<dbReference type="CDD" id="cd16841">
    <property type="entry name" value="RraA_family"/>
    <property type="match status" value="1"/>
</dbReference>
<keyword evidence="13" id="KW-0479">Metal-binding</keyword>
<dbReference type="GO" id="GO:0047443">
    <property type="term" value="F:4-hydroxy-4-methyl-2-oxoglutarate aldolase activity"/>
    <property type="evidence" value="ECO:0007669"/>
    <property type="project" value="UniProtKB-EC"/>
</dbReference>
<dbReference type="GO" id="GO:0008948">
    <property type="term" value="F:oxaloacetate decarboxylase activity"/>
    <property type="evidence" value="ECO:0007669"/>
    <property type="project" value="UniProtKB-EC"/>
</dbReference>
<protein>
    <recommendedName>
        <fullName evidence="7">Putative 4-hydroxy-4-methyl-2-oxoglutarate aldolase</fullName>
        <ecNumber evidence="6">4.1.1.112</ecNumber>
        <ecNumber evidence="5">4.1.3.17</ecNumber>
    </recommendedName>
    <alternativeName>
        <fullName evidence="11">Oxaloacetate decarboxylase</fullName>
    </alternativeName>
    <alternativeName>
        <fullName evidence="9">Regulator of ribonuclease activity homolog</fullName>
    </alternativeName>
    <alternativeName>
        <fullName evidence="10">RraA-like protein</fullName>
    </alternativeName>
</protein>
<sequence>MATNFDLKAKKRLIEQLADSPTALICNAADLLGIEVPYMDQTVKCLSPGLPPLVGEAVTIKLDSSTPGNKADAESYFRMLDEMSGKDLPQVVIVQTVGAHKKRECAAGDGMAKTMISVGAAGLVTDGGIRDLKDILNQGFKVFGAGQVVHHTPYVWSGLYEPVQIGGITVRTGDIIHGDMDGMIVVPEESWDNIIAACQVTLDFEKKAHLVLRQSGLSVSSKKDQVKALWDAALADRKTNQEL</sequence>
<dbReference type="EMBL" id="QMFB01000020">
    <property type="protein sequence ID" value="RAV16661.1"/>
    <property type="molecule type" value="Genomic_DNA"/>
</dbReference>
<keyword evidence="15" id="KW-1185">Reference proteome</keyword>
<dbReference type="AlphaFoldDB" id="A0A329M9J8"/>
<dbReference type="Gene3D" id="3.50.30.40">
    <property type="entry name" value="Ribonuclease E inhibitor RraA/RraA-like"/>
    <property type="match status" value="1"/>
</dbReference>
<evidence type="ECO:0000256" key="8">
    <source>
        <dbReference type="ARBA" id="ARBA00025046"/>
    </source>
</evidence>
<evidence type="ECO:0000256" key="5">
    <source>
        <dbReference type="ARBA" id="ARBA00012213"/>
    </source>
</evidence>
<evidence type="ECO:0000256" key="1">
    <source>
        <dbReference type="ARBA" id="ARBA00001342"/>
    </source>
</evidence>
<dbReference type="PANTHER" id="PTHR33254">
    <property type="entry name" value="4-HYDROXY-4-METHYL-2-OXOGLUTARATE ALDOLASE 3-RELATED"/>
    <property type="match status" value="1"/>
</dbReference>
<dbReference type="SUPFAM" id="SSF89562">
    <property type="entry name" value="RraA-like"/>
    <property type="match status" value="1"/>
</dbReference>
<evidence type="ECO:0000313" key="14">
    <source>
        <dbReference type="EMBL" id="RAV16661.1"/>
    </source>
</evidence>
<comment type="subunit">
    <text evidence="4">Homotrimer.</text>
</comment>
<evidence type="ECO:0000256" key="4">
    <source>
        <dbReference type="ARBA" id="ARBA00011233"/>
    </source>
</evidence>
<evidence type="ECO:0000256" key="2">
    <source>
        <dbReference type="ARBA" id="ARBA00001968"/>
    </source>
</evidence>
<feature type="binding site" evidence="13">
    <location>
        <position position="131"/>
    </location>
    <ligand>
        <name>Mg(2+)</name>
        <dbReference type="ChEBI" id="CHEBI:18420"/>
    </ligand>
</feature>